<dbReference type="Gene3D" id="3.90.25.10">
    <property type="entry name" value="UDP-galactose 4-epimerase, domain 1"/>
    <property type="match status" value="1"/>
</dbReference>
<dbReference type="RefSeq" id="WP_162851377.1">
    <property type="nucleotide sequence ID" value="NZ_MWIN01000003.1"/>
</dbReference>
<dbReference type="Pfam" id="PF05368">
    <property type="entry name" value="NmrA"/>
    <property type="match status" value="1"/>
</dbReference>
<protein>
    <submittedName>
        <fullName evidence="2">Uncharacterized protein YbjT (DUF2867 family)</fullName>
    </submittedName>
</protein>
<organism evidence="2 3">
    <name type="scientific">Panacagrimonas perspica</name>
    <dbReference type="NCBI Taxonomy" id="381431"/>
    <lineage>
        <taxon>Bacteria</taxon>
        <taxon>Pseudomonadati</taxon>
        <taxon>Pseudomonadota</taxon>
        <taxon>Gammaproteobacteria</taxon>
        <taxon>Nevskiales</taxon>
        <taxon>Nevskiaceae</taxon>
        <taxon>Panacagrimonas</taxon>
    </lineage>
</organism>
<evidence type="ECO:0000313" key="2">
    <source>
        <dbReference type="EMBL" id="TDU24210.1"/>
    </source>
</evidence>
<dbReference type="AlphaFoldDB" id="A0A4R7NUP5"/>
<accession>A0A4R7NUP5</accession>
<dbReference type="PANTHER" id="PTHR43162:SF1">
    <property type="entry name" value="PRESTALK A DIFFERENTIATION PROTEIN A"/>
    <property type="match status" value="1"/>
</dbReference>
<dbReference type="InterPro" id="IPR036291">
    <property type="entry name" value="NAD(P)-bd_dom_sf"/>
</dbReference>
<reference evidence="2 3" key="1">
    <citation type="submission" date="2019-03" db="EMBL/GenBank/DDBJ databases">
        <title>Genomic Encyclopedia of Type Strains, Phase IV (KMG-IV): sequencing the most valuable type-strain genomes for metagenomic binning, comparative biology and taxonomic classification.</title>
        <authorList>
            <person name="Goeker M."/>
        </authorList>
    </citation>
    <scope>NUCLEOTIDE SEQUENCE [LARGE SCALE GENOMIC DNA]</scope>
    <source>
        <strain evidence="2 3">DSM 26377</strain>
    </source>
</reference>
<comment type="caution">
    <text evidence="2">The sequence shown here is derived from an EMBL/GenBank/DDBJ whole genome shotgun (WGS) entry which is preliminary data.</text>
</comment>
<feature type="domain" description="NmrA-like" evidence="1">
    <location>
        <begin position="16"/>
        <end position="255"/>
    </location>
</feature>
<keyword evidence="3" id="KW-1185">Reference proteome</keyword>
<dbReference type="InterPro" id="IPR051604">
    <property type="entry name" value="Ergot_Alk_Oxidoreductase"/>
</dbReference>
<proteinExistence type="predicted"/>
<dbReference type="Proteomes" id="UP000295341">
    <property type="component" value="Unassembled WGS sequence"/>
</dbReference>
<dbReference type="EMBL" id="SOBT01000012">
    <property type="protein sequence ID" value="TDU24210.1"/>
    <property type="molecule type" value="Genomic_DNA"/>
</dbReference>
<dbReference type="SUPFAM" id="SSF51735">
    <property type="entry name" value="NAD(P)-binding Rossmann-fold domains"/>
    <property type="match status" value="1"/>
</dbReference>
<evidence type="ECO:0000313" key="3">
    <source>
        <dbReference type="Proteomes" id="UP000295341"/>
    </source>
</evidence>
<name>A0A4R7NUP5_9GAMM</name>
<dbReference type="PANTHER" id="PTHR43162">
    <property type="match status" value="1"/>
</dbReference>
<gene>
    <name evidence="2" type="ORF">DFR24_4475</name>
</gene>
<sequence>MTTSQARGAHTKPELSRIAVFGANNHISRPLAAWITERSAQTQVRLIVRNPDHRESLRQAFPGAEIVVADYYDLASVEQALRSVNGLFVITPDFLDEQRAMTNVIYAARGEPGLLHIVRLVADPPGMTMDRIPDALKRFGGGTAVQHLRAKALLENSGLPVTFINIGAYFMQNFKTPFFNGALRAERTLAVPRNRRMGFIDTQDIGACAAALLLSKDQRHIGQTYHLDNGHDVMWFDEVAQLMSQAFGEPIRYDGSDETFLRFCGDGVKQYIGRPDADAYFLHYFQFEQDNQTVWRKTDIVEFLSGRPATRLSDWLKANKGEILGTAA</sequence>
<evidence type="ECO:0000259" key="1">
    <source>
        <dbReference type="Pfam" id="PF05368"/>
    </source>
</evidence>
<dbReference type="InterPro" id="IPR008030">
    <property type="entry name" value="NmrA-like"/>
</dbReference>
<dbReference type="Gene3D" id="3.40.50.720">
    <property type="entry name" value="NAD(P)-binding Rossmann-like Domain"/>
    <property type="match status" value="1"/>
</dbReference>